<dbReference type="EMBL" id="ML976991">
    <property type="protein sequence ID" value="KAF1956619.1"/>
    <property type="molecule type" value="Genomic_DNA"/>
</dbReference>
<gene>
    <name evidence="4" type="ORF">CC80DRAFT_472182</name>
</gene>
<name>A0A6A5TY33_9PLEO</name>
<sequence>MALSQRPAGRFFAAFYRWSWHTQRTPCSQIAAQRADFLQKATHRRVRYHVSTRLWRQSEGVKPRIRENKALEDAEEEVEEIQGERGQEIAPDQEEQDTQEQGARVESSQAEVDPVEDAAEDEVQREARTQALRSLMRRVPSSVVIVTASSTDPTTKAPVPLGTALSSFNTVSLDPPYVSFNIKCPSQTLEAIRTNGIFRVHLLDDHHKSAMIVDAFTRGNTPDAFKQRRHLVAISHKGNKKYVKIKSGNVVAALGCQLAHEVTVADHVVVIAKVRSMEMFSDAESTLLYHDGAYRQNNGTLLPVALKPSTAGKDAHLYWEYPLFPGEEERKDFVNRLRRHIRHNPDYFDMEISQAVKVMTVKLNIPTSAFGVNFWLFMDECRTQAGRLSHRPASQIIQPILSDYWGRLSPSDIASIVERSKKFVQSHSLALDLHYSAFYSFVGVHSRSIGLLASDILEPLRKEGLADPELKAGPNAKEFKHQGTDPPLEALETLEIRLREYYKSGNYETMHLKTVNDLKEELRETADWAYAHLTRVRNRILCEAFPTLFSDKYIDIRGEVSPEEARVVVARVVHAIITDNPKLAYKRLLRPKSETLRTLGIHPMISGIDPDFLFGKITHVIYSTSNLKALTVAADKMTEHLFSQGTLEWDDVITRARKLVQSHTLQVLRWSREDLLAAMGIDARAKIKTPLSNNKPHLLHGQMLPTIFAKELKAYHGKGTPEENEAIAAYLRTNYSYKVKDNSPSSPPPPSSGFNTQDIAAEMKDAMMRNLNLHVSDADKARQEIEEAMKEFGTHRGSTTTGGRKRPTRALKKGDEKQGASKWEALKTGDEMEKPRVSNWEALKTGDEKLGVNKWEALRKQSVREVENWGGYEEAEIEYRKAPDGGGVMKKVLRFGGVGAGEGAGGKGGQ</sequence>
<evidence type="ECO:0000313" key="4">
    <source>
        <dbReference type="EMBL" id="KAF1956619.1"/>
    </source>
</evidence>
<dbReference type="Pfam" id="PF01613">
    <property type="entry name" value="Flavin_Reduct"/>
    <property type="match status" value="1"/>
</dbReference>
<evidence type="ECO:0000256" key="1">
    <source>
        <dbReference type="ARBA" id="ARBA00023002"/>
    </source>
</evidence>
<organism evidence="4 5">
    <name type="scientific">Byssothecium circinans</name>
    <dbReference type="NCBI Taxonomy" id="147558"/>
    <lineage>
        <taxon>Eukaryota</taxon>
        <taxon>Fungi</taxon>
        <taxon>Dikarya</taxon>
        <taxon>Ascomycota</taxon>
        <taxon>Pezizomycotina</taxon>
        <taxon>Dothideomycetes</taxon>
        <taxon>Pleosporomycetidae</taxon>
        <taxon>Pleosporales</taxon>
        <taxon>Massarineae</taxon>
        <taxon>Massarinaceae</taxon>
        <taxon>Byssothecium</taxon>
    </lineage>
</organism>
<reference evidence="4" key="1">
    <citation type="journal article" date="2020" name="Stud. Mycol.">
        <title>101 Dothideomycetes genomes: a test case for predicting lifestyles and emergence of pathogens.</title>
        <authorList>
            <person name="Haridas S."/>
            <person name="Albert R."/>
            <person name="Binder M."/>
            <person name="Bloem J."/>
            <person name="Labutti K."/>
            <person name="Salamov A."/>
            <person name="Andreopoulos B."/>
            <person name="Baker S."/>
            <person name="Barry K."/>
            <person name="Bills G."/>
            <person name="Bluhm B."/>
            <person name="Cannon C."/>
            <person name="Castanera R."/>
            <person name="Culley D."/>
            <person name="Daum C."/>
            <person name="Ezra D."/>
            <person name="Gonzalez J."/>
            <person name="Henrissat B."/>
            <person name="Kuo A."/>
            <person name="Liang C."/>
            <person name="Lipzen A."/>
            <person name="Lutzoni F."/>
            <person name="Magnuson J."/>
            <person name="Mondo S."/>
            <person name="Nolan M."/>
            <person name="Ohm R."/>
            <person name="Pangilinan J."/>
            <person name="Park H.-J."/>
            <person name="Ramirez L."/>
            <person name="Alfaro M."/>
            <person name="Sun H."/>
            <person name="Tritt A."/>
            <person name="Yoshinaga Y."/>
            <person name="Zwiers L.-H."/>
            <person name="Turgeon B."/>
            <person name="Goodwin S."/>
            <person name="Spatafora J."/>
            <person name="Crous P."/>
            <person name="Grigoriev I."/>
        </authorList>
    </citation>
    <scope>NUCLEOTIDE SEQUENCE</scope>
    <source>
        <strain evidence="4">CBS 675.92</strain>
    </source>
</reference>
<dbReference type="Proteomes" id="UP000800035">
    <property type="component" value="Unassembled WGS sequence"/>
</dbReference>
<evidence type="ECO:0000256" key="2">
    <source>
        <dbReference type="SAM" id="MobiDB-lite"/>
    </source>
</evidence>
<dbReference type="OrthoDB" id="2015405at2759"/>
<keyword evidence="5" id="KW-1185">Reference proteome</keyword>
<feature type="domain" description="Flavin reductase like" evidence="3">
    <location>
        <begin position="136"/>
        <end position="296"/>
    </location>
</feature>
<dbReference type="GO" id="GO:0010181">
    <property type="term" value="F:FMN binding"/>
    <property type="evidence" value="ECO:0007669"/>
    <property type="project" value="InterPro"/>
</dbReference>
<evidence type="ECO:0000259" key="3">
    <source>
        <dbReference type="SMART" id="SM00903"/>
    </source>
</evidence>
<feature type="region of interest" description="Disordered" evidence="2">
    <location>
        <begin position="793"/>
        <end position="820"/>
    </location>
</feature>
<proteinExistence type="predicted"/>
<dbReference type="SMART" id="SM00903">
    <property type="entry name" value="Flavin_Reduct"/>
    <property type="match status" value="1"/>
</dbReference>
<accession>A0A6A5TY33</accession>
<dbReference type="Gene3D" id="2.30.110.10">
    <property type="entry name" value="Electron Transport, Fmn-binding Protein, Chain A"/>
    <property type="match status" value="1"/>
</dbReference>
<feature type="region of interest" description="Disordered" evidence="2">
    <location>
        <begin position="66"/>
        <end position="122"/>
    </location>
</feature>
<dbReference type="PANTHER" id="PTHR30466">
    <property type="entry name" value="FLAVIN REDUCTASE"/>
    <property type="match status" value="1"/>
</dbReference>
<protein>
    <recommendedName>
        <fullName evidence="3">Flavin reductase like domain-containing protein</fullName>
    </recommendedName>
</protein>
<dbReference type="AlphaFoldDB" id="A0A6A5TY33"/>
<dbReference type="SUPFAM" id="SSF50475">
    <property type="entry name" value="FMN-binding split barrel"/>
    <property type="match status" value="1"/>
</dbReference>
<dbReference type="PANTHER" id="PTHR30466:SF1">
    <property type="entry name" value="FMN REDUCTASE (NADH) RUTF"/>
    <property type="match status" value="1"/>
</dbReference>
<dbReference type="InterPro" id="IPR002563">
    <property type="entry name" value="Flavin_Rdtase-like_dom"/>
</dbReference>
<keyword evidence="1" id="KW-0560">Oxidoreductase</keyword>
<evidence type="ECO:0000313" key="5">
    <source>
        <dbReference type="Proteomes" id="UP000800035"/>
    </source>
</evidence>
<dbReference type="GO" id="GO:0042602">
    <property type="term" value="F:riboflavin reductase (NADPH) activity"/>
    <property type="evidence" value="ECO:0007669"/>
    <property type="project" value="TreeGrafter"/>
</dbReference>
<dbReference type="InterPro" id="IPR012349">
    <property type="entry name" value="Split_barrel_FMN-bd"/>
</dbReference>
<dbReference type="InterPro" id="IPR050268">
    <property type="entry name" value="NADH-dep_flavin_reductase"/>
</dbReference>